<evidence type="ECO:0000313" key="2">
    <source>
        <dbReference type="Proteomes" id="UP000887561"/>
    </source>
</evidence>
<sequence>ALNNDDSVLPGGELLLPVVCKRVDPDTFFSTSSNSAAAAVSPSSANTSSTTSIPPPPLPIGAIYQLLLQLAARLETDTDLKFRYLENALPALNNVLLFGRQSTSSTSSTSGRTTMKEQKGGTKQNDLRGVMERLGQALFAFGEKEENREWKRRIRLLNQLIANMLQVNTSH</sequence>
<reference evidence="3" key="1">
    <citation type="submission" date="2022-11" db="UniProtKB">
        <authorList>
            <consortium name="WormBaseParasite"/>
        </authorList>
    </citation>
    <scope>IDENTIFICATION</scope>
</reference>
<organism evidence="2 3">
    <name type="scientific">Meloidogyne javanica</name>
    <name type="common">Root-knot nematode worm</name>
    <dbReference type="NCBI Taxonomy" id="6303"/>
    <lineage>
        <taxon>Eukaryota</taxon>
        <taxon>Metazoa</taxon>
        <taxon>Ecdysozoa</taxon>
        <taxon>Nematoda</taxon>
        <taxon>Chromadorea</taxon>
        <taxon>Rhabditida</taxon>
        <taxon>Tylenchina</taxon>
        <taxon>Tylenchomorpha</taxon>
        <taxon>Tylenchoidea</taxon>
        <taxon>Meloidogynidae</taxon>
        <taxon>Meloidogyninae</taxon>
        <taxon>Meloidogyne</taxon>
        <taxon>Meloidogyne incognita group</taxon>
    </lineage>
</organism>
<feature type="compositionally biased region" description="Low complexity" evidence="1">
    <location>
        <begin position="102"/>
        <end position="113"/>
    </location>
</feature>
<accession>A0A915LZ06</accession>
<evidence type="ECO:0000313" key="3">
    <source>
        <dbReference type="WBParaSite" id="scaffold23829_cov299.g20177"/>
    </source>
</evidence>
<feature type="compositionally biased region" description="Basic and acidic residues" evidence="1">
    <location>
        <begin position="114"/>
        <end position="125"/>
    </location>
</feature>
<name>A0A915LZ06_MELJA</name>
<feature type="region of interest" description="Disordered" evidence="1">
    <location>
        <begin position="102"/>
        <end position="125"/>
    </location>
</feature>
<evidence type="ECO:0000256" key="1">
    <source>
        <dbReference type="SAM" id="MobiDB-lite"/>
    </source>
</evidence>
<dbReference type="InterPro" id="IPR044938">
    <property type="entry name" value="EDC4_C_sf"/>
</dbReference>
<dbReference type="WBParaSite" id="scaffold23829_cov299.g20177">
    <property type="protein sequence ID" value="scaffold23829_cov299.g20177"/>
    <property type="gene ID" value="scaffold23829_cov299.g20177"/>
</dbReference>
<protein>
    <submittedName>
        <fullName evidence="3">Uncharacterized protein</fullName>
    </submittedName>
</protein>
<proteinExistence type="predicted"/>
<dbReference type="Proteomes" id="UP000887561">
    <property type="component" value="Unplaced"/>
</dbReference>
<keyword evidence="2" id="KW-1185">Reference proteome</keyword>
<dbReference type="AlphaFoldDB" id="A0A915LZ06"/>
<dbReference type="Gene3D" id="1.10.220.100">
    <property type="entry name" value="conserved c-terminal region of ge- 1"/>
    <property type="match status" value="1"/>
</dbReference>